<dbReference type="Pfam" id="PF04479">
    <property type="entry name" value="RTA1"/>
    <property type="match status" value="1"/>
</dbReference>
<name>A0A9P6HYF9_9PEZI</name>
<accession>A0A9P6HYF9</accession>
<dbReference type="GeneID" id="62165536"/>
<reference evidence="7" key="1">
    <citation type="submission" date="2020-03" db="EMBL/GenBank/DDBJ databases">
        <authorList>
            <person name="He L."/>
        </authorList>
    </citation>
    <scope>NUCLEOTIDE SEQUENCE</scope>
    <source>
        <strain evidence="7">CkLH20</strain>
    </source>
</reference>
<feature type="transmembrane region" description="Helical" evidence="6">
    <location>
        <begin position="28"/>
        <end position="46"/>
    </location>
</feature>
<reference evidence="7" key="2">
    <citation type="submission" date="2020-11" db="EMBL/GenBank/DDBJ databases">
        <title>Whole genome sequencing of Colletotrichum sp.</title>
        <authorList>
            <person name="Li H."/>
        </authorList>
    </citation>
    <scope>NUCLEOTIDE SEQUENCE</scope>
    <source>
        <strain evidence="7">CkLH20</strain>
    </source>
</reference>
<dbReference type="RefSeq" id="XP_038742345.1">
    <property type="nucleotide sequence ID" value="XM_038892462.1"/>
</dbReference>
<proteinExistence type="predicted"/>
<feature type="transmembrane region" description="Helical" evidence="6">
    <location>
        <begin position="86"/>
        <end position="104"/>
    </location>
</feature>
<evidence type="ECO:0000313" key="7">
    <source>
        <dbReference type="EMBL" id="KAF9872884.1"/>
    </source>
</evidence>
<feature type="transmembrane region" description="Helical" evidence="6">
    <location>
        <begin position="214"/>
        <end position="234"/>
    </location>
</feature>
<feature type="transmembrane region" description="Helical" evidence="6">
    <location>
        <begin position="124"/>
        <end position="143"/>
    </location>
</feature>
<dbReference type="InterPro" id="IPR007568">
    <property type="entry name" value="RTA1"/>
</dbReference>
<dbReference type="PANTHER" id="PTHR31465:SF8">
    <property type="entry name" value="DOMAIN PROTEIN, PUTATIVE (AFU_ORTHOLOGUE AFUA_6G14140)-RELATED"/>
    <property type="match status" value="1"/>
</dbReference>
<comment type="subcellular location">
    <subcellularLocation>
        <location evidence="1">Membrane</location>
        <topology evidence="1">Multi-pass membrane protein</topology>
    </subcellularLocation>
</comment>
<dbReference type="GO" id="GO:0000324">
    <property type="term" value="C:fungal-type vacuole"/>
    <property type="evidence" value="ECO:0007669"/>
    <property type="project" value="TreeGrafter"/>
</dbReference>
<organism evidence="7 8">
    <name type="scientific">Colletotrichum karsti</name>
    <dbReference type="NCBI Taxonomy" id="1095194"/>
    <lineage>
        <taxon>Eukaryota</taxon>
        <taxon>Fungi</taxon>
        <taxon>Dikarya</taxon>
        <taxon>Ascomycota</taxon>
        <taxon>Pezizomycotina</taxon>
        <taxon>Sordariomycetes</taxon>
        <taxon>Hypocreomycetidae</taxon>
        <taxon>Glomerellales</taxon>
        <taxon>Glomerellaceae</taxon>
        <taxon>Colletotrichum</taxon>
        <taxon>Colletotrichum boninense species complex</taxon>
    </lineage>
</organism>
<keyword evidence="2 6" id="KW-0812">Transmembrane</keyword>
<evidence type="ECO:0000256" key="2">
    <source>
        <dbReference type="ARBA" id="ARBA00022692"/>
    </source>
</evidence>
<dbReference type="GO" id="GO:0005886">
    <property type="term" value="C:plasma membrane"/>
    <property type="evidence" value="ECO:0007669"/>
    <property type="project" value="TreeGrafter"/>
</dbReference>
<dbReference type="AlphaFoldDB" id="A0A9P6HYF9"/>
<keyword evidence="3 6" id="KW-1133">Transmembrane helix</keyword>
<dbReference type="OrthoDB" id="4521223at2759"/>
<comment type="caution">
    <text evidence="7">The sequence shown here is derived from an EMBL/GenBank/DDBJ whole genome shotgun (WGS) entry which is preliminary data.</text>
</comment>
<dbReference type="Proteomes" id="UP000781932">
    <property type="component" value="Unassembled WGS sequence"/>
</dbReference>
<keyword evidence="4 6" id="KW-0472">Membrane</keyword>
<sequence>MERCIEVTPPCPVEATIYGYYPNVGGNAFFVALFSICTVAQLVLGIKFRLRAFTAVMVIGCGLEALGYIGRLLLNQNPWSDDGFRLQVVCLILAPSFMAAGIYLTLKHLITYIGPENSRLAPKWYTWIFISCDAISFLMQAAGGGMAASADGDDSLADTGNNLMIAGIAFQVVTMGICGLLAIDFAWRTYSRRRSTKGSNPWNQSAEPNWRFRFYLSASTVAFVTIFIRCIYRLPEMAGGWGNELMRKEGEFLVLDGMMIAIAAILMTVAYPGIFFPAISSRGRASSQPRNKDSQPNDSDYSMRAIPLSD</sequence>
<protein>
    <submittedName>
        <fullName evidence="7">RTA1 like protein</fullName>
    </submittedName>
</protein>
<keyword evidence="8" id="KW-1185">Reference proteome</keyword>
<feature type="region of interest" description="Disordered" evidence="5">
    <location>
        <begin position="282"/>
        <end position="310"/>
    </location>
</feature>
<evidence type="ECO:0000313" key="8">
    <source>
        <dbReference type="Proteomes" id="UP000781932"/>
    </source>
</evidence>
<evidence type="ECO:0000256" key="1">
    <source>
        <dbReference type="ARBA" id="ARBA00004141"/>
    </source>
</evidence>
<dbReference type="PANTHER" id="PTHR31465">
    <property type="entry name" value="PROTEIN RTA1-RELATED"/>
    <property type="match status" value="1"/>
</dbReference>
<evidence type="ECO:0000256" key="6">
    <source>
        <dbReference type="SAM" id="Phobius"/>
    </source>
</evidence>
<evidence type="ECO:0000256" key="5">
    <source>
        <dbReference type="SAM" id="MobiDB-lite"/>
    </source>
</evidence>
<feature type="transmembrane region" description="Helical" evidence="6">
    <location>
        <begin position="254"/>
        <end position="279"/>
    </location>
</feature>
<gene>
    <name evidence="7" type="ORF">CkaCkLH20_09747</name>
</gene>
<evidence type="ECO:0000256" key="4">
    <source>
        <dbReference type="ARBA" id="ARBA00023136"/>
    </source>
</evidence>
<feature type="transmembrane region" description="Helical" evidence="6">
    <location>
        <begin position="163"/>
        <end position="187"/>
    </location>
</feature>
<evidence type="ECO:0000256" key="3">
    <source>
        <dbReference type="ARBA" id="ARBA00022989"/>
    </source>
</evidence>
<feature type="transmembrane region" description="Helical" evidence="6">
    <location>
        <begin position="53"/>
        <end position="74"/>
    </location>
</feature>
<dbReference type="EMBL" id="JAATWM020000035">
    <property type="protein sequence ID" value="KAF9872884.1"/>
    <property type="molecule type" value="Genomic_DNA"/>
</dbReference>